<feature type="chain" id="PRO_5019057588" evidence="3">
    <location>
        <begin position="38"/>
        <end position="270"/>
    </location>
</feature>
<keyword evidence="2" id="KW-0378">Hydrolase</keyword>
<evidence type="ECO:0000256" key="3">
    <source>
        <dbReference type="SAM" id="SignalP"/>
    </source>
</evidence>
<dbReference type="InterPro" id="IPR002594">
    <property type="entry name" value="GH12"/>
</dbReference>
<dbReference type="InterPro" id="IPR013319">
    <property type="entry name" value="GH11/12"/>
</dbReference>
<comment type="similarity">
    <text evidence="1 2">Belongs to the glycosyl hydrolase 12 (cellulase H) family.</text>
</comment>
<dbReference type="GO" id="GO:0008810">
    <property type="term" value="F:cellulase activity"/>
    <property type="evidence" value="ECO:0007669"/>
    <property type="project" value="InterPro"/>
</dbReference>
<dbReference type="RefSeq" id="WP_125245969.1">
    <property type="nucleotide sequence ID" value="NZ_RSEB01000001.1"/>
</dbReference>
<name>A0A426V3R9_9ACTN</name>
<keyword evidence="5" id="KW-1185">Reference proteome</keyword>
<dbReference type="InterPro" id="IPR013320">
    <property type="entry name" value="ConA-like_dom_sf"/>
</dbReference>
<gene>
    <name evidence="4" type="ORF">EIW28_01610</name>
</gene>
<evidence type="ECO:0000313" key="4">
    <source>
        <dbReference type="EMBL" id="RRS01492.1"/>
    </source>
</evidence>
<evidence type="ECO:0000256" key="1">
    <source>
        <dbReference type="ARBA" id="ARBA00005519"/>
    </source>
</evidence>
<dbReference type="Gene3D" id="2.60.120.180">
    <property type="match status" value="1"/>
</dbReference>
<dbReference type="EMBL" id="RSEB01000001">
    <property type="protein sequence ID" value="RRS01492.1"/>
    <property type="molecule type" value="Genomic_DNA"/>
</dbReference>
<accession>A0A426V3R9</accession>
<evidence type="ECO:0000256" key="2">
    <source>
        <dbReference type="RuleBase" id="RU361163"/>
    </source>
</evidence>
<dbReference type="Pfam" id="PF01670">
    <property type="entry name" value="Glyco_hydro_12"/>
    <property type="match status" value="1"/>
</dbReference>
<evidence type="ECO:0000313" key="5">
    <source>
        <dbReference type="Proteomes" id="UP000277256"/>
    </source>
</evidence>
<reference evidence="4 5" key="1">
    <citation type="submission" date="2018-12" db="EMBL/GenBank/DDBJ databases">
        <title>Glycomyces sp. YIM 121974 draft genome.</title>
        <authorList>
            <person name="Li Q."/>
        </authorList>
    </citation>
    <scope>NUCLEOTIDE SEQUENCE [LARGE SCALE GENOMIC DNA]</scope>
    <source>
        <strain evidence="4 5">YIM 121974</strain>
    </source>
</reference>
<keyword evidence="2" id="KW-0624">Polysaccharide degradation</keyword>
<dbReference type="OrthoDB" id="2557744at2"/>
<sequence length="270" mass="29450">MSSSRMSVSLMRLLTGAIAAFCIALTSTLVAASPAQAASTCASGGTIAMGKYYVTNNLWGAGSGSGWQCSWDSWQSGDTIGWGTNWDWSGQSNSVKSYSSTVLGWHWGWQRPGTELPVRIWDNRSIPTTWDYTVTGSGTMNVAYDLWLHTQSNPDSSSTPTDEIMIWPYRSGGAGPAGTYQTTVNIGGANWDLYRGWIDAGSGNGWNVFSFVRTSNTTSVNLNLRDFVNDLVYNRQWLSNSKYLTSVQAGTEVFIGSGQLNTNSYWVDVQ</sequence>
<dbReference type="AlphaFoldDB" id="A0A426V3R9"/>
<protein>
    <submittedName>
        <fullName evidence="4">Endo-1,4-beta-glucanase</fullName>
    </submittedName>
</protein>
<dbReference type="Proteomes" id="UP000277256">
    <property type="component" value="Unassembled WGS sequence"/>
</dbReference>
<comment type="caution">
    <text evidence="4">The sequence shown here is derived from an EMBL/GenBank/DDBJ whole genome shotgun (WGS) entry which is preliminary data.</text>
</comment>
<keyword evidence="3" id="KW-0732">Signal</keyword>
<dbReference type="SUPFAM" id="SSF49899">
    <property type="entry name" value="Concanavalin A-like lectins/glucanases"/>
    <property type="match status" value="1"/>
</dbReference>
<dbReference type="PANTHER" id="PTHR34002:SF9">
    <property type="entry name" value="XYLOGLUCAN-SPECIFIC ENDO-BETA-1,4-GLUCANASE A"/>
    <property type="match status" value="1"/>
</dbReference>
<keyword evidence="2" id="KW-0119">Carbohydrate metabolism</keyword>
<dbReference type="GO" id="GO:0000272">
    <property type="term" value="P:polysaccharide catabolic process"/>
    <property type="evidence" value="ECO:0007669"/>
    <property type="project" value="UniProtKB-KW"/>
</dbReference>
<keyword evidence="2" id="KW-0326">Glycosidase</keyword>
<proteinExistence type="inferred from homology"/>
<dbReference type="PANTHER" id="PTHR34002">
    <property type="entry name" value="BLR1656 PROTEIN"/>
    <property type="match status" value="1"/>
</dbReference>
<organism evidence="4 5">
    <name type="scientific">Glycomyces terrestris</name>
    <dbReference type="NCBI Taxonomy" id="2493553"/>
    <lineage>
        <taxon>Bacteria</taxon>
        <taxon>Bacillati</taxon>
        <taxon>Actinomycetota</taxon>
        <taxon>Actinomycetes</taxon>
        <taxon>Glycomycetales</taxon>
        <taxon>Glycomycetaceae</taxon>
        <taxon>Glycomyces</taxon>
    </lineage>
</organism>
<feature type="signal peptide" evidence="3">
    <location>
        <begin position="1"/>
        <end position="37"/>
    </location>
</feature>